<organism evidence="1">
    <name type="scientific">Micrurus lemniscatus lemniscatus</name>
    <dbReference type="NCBI Taxonomy" id="129467"/>
    <lineage>
        <taxon>Eukaryota</taxon>
        <taxon>Metazoa</taxon>
        <taxon>Chordata</taxon>
        <taxon>Craniata</taxon>
        <taxon>Vertebrata</taxon>
        <taxon>Euteleostomi</taxon>
        <taxon>Lepidosauria</taxon>
        <taxon>Squamata</taxon>
        <taxon>Bifurcata</taxon>
        <taxon>Unidentata</taxon>
        <taxon>Episquamata</taxon>
        <taxon>Toxicofera</taxon>
        <taxon>Serpentes</taxon>
        <taxon>Colubroidea</taxon>
        <taxon>Elapidae</taxon>
        <taxon>Elapinae</taxon>
        <taxon>Micrurus</taxon>
    </lineage>
</organism>
<protein>
    <submittedName>
        <fullName evidence="1">Uncharacterized protein</fullName>
    </submittedName>
</protein>
<accession>A0A2D4HPC5</accession>
<dbReference type="AlphaFoldDB" id="A0A2D4HPC5"/>
<proteinExistence type="predicted"/>
<name>A0A2D4HPC5_MICLE</name>
<evidence type="ECO:0000313" key="1">
    <source>
        <dbReference type="EMBL" id="LAA73797.1"/>
    </source>
</evidence>
<dbReference type="EMBL" id="IACK01045560">
    <property type="protein sequence ID" value="LAA73797.1"/>
    <property type="molecule type" value="Transcribed_RNA"/>
</dbReference>
<reference evidence="1" key="1">
    <citation type="submission" date="2017-07" db="EMBL/GenBank/DDBJ databases">
        <authorList>
            <person name="Mikheyev A."/>
            <person name="Grau M."/>
        </authorList>
    </citation>
    <scope>NUCLEOTIDE SEQUENCE</scope>
    <source>
        <tissue evidence="1">Venom_gland</tissue>
    </source>
</reference>
<sequence length="107" mass="12522">MVLNDLCTKSCDYFSHKQVNSSRYNTFISSKRILNYLQDFCVLFIHFQANSSSCLRHQTPPRSLKPYIYSVKLPWIITITQILSFANQSECDYKYNSGQRSSIFFQG</sequence>
<reference evidence="1" key="2">
    <citation type="submission" date="2017-11" db="EMBL/GenBank/DDBJ databases">
        <title>Coralsnake Venomics: Analyses of Venom Gland Transcriptomes and Proteomes of Six Brazilian Taxa.</title>
        <authorList>
            <person name="Aird S.D."/>
            <person name="Jorge da Silva N."/>
            <person name="Qiu L."/>
            <person name="Villar-Briones A."/>
            <person name="Aparecida-Saddi V."/>
            <person name="Campos-Telles M.P."/>
            <person name="Grau M."/>
            <person name="Mikheyev A.S."/>
        </authorList>
    </citation>
    <scope>NUCLEOTIDE SEQUENCE</scope>
    <source>
        <tissue evidence="1">Venom_gland</tissue>
    </source>
</reference>